<evidence type="ECO:0000256" key="6">
    <source>
        <dbReference type="ARBA" id="ARBA00030350"/>
    </source>
</evidence>
<keyword evidence="4" id="KW-0294">Fucose metabolism</keyword>
<dbReference type="GO" id="GO:0051753">
    <property type="term" value="F:mannan synthase activity"/>
    <property type="evidence" value="ECO:0000318"/>
    <property type="project" value="GO_Central"/>
</dbReference>
<keyword evidence="8" id="KW-1185">Reference proteome</keyword>
<dbReference type="GO" id="GO:0052325">
    <property type="term" value="P:cell wall pectin biosynthetic process"/>
    <property type="evidence" value="ECO:0000318"/>
    <property type="project" value="GO_Central"/>
</dbReference>
<dbReference type="InterPro" id="IPR019378">
    <property type="entry name" value="GDP-Fuc_O-FucTrfase"/>
</dbReference>
<dbReference type="Pfam" id="PF10250">
    <property type="entry name" value="O-FucT"/>
    <property type="match status" value="1"/>
</dbReference>
<keyword evidence="5" id="KW-0119">Carbohydrate metabolism</keyword>
<dbReference type="PANTHER" id="PTHR31288">
    <property type="entry name" value="O-FUCOSYLTRANSFERASE FAMILY PROTEIN"/>
    <property type="match status" value="1"/>
</dbReference>
<dbReference type="Proteomes" id="UP000017836">
    <property type="component" value="Unassembled WGS sequence"/>
</dbReference>
<evidence type="ECO:0000256" key="2">
    <source>
        <dbReference type="ARBA" id="ARBA00022676"/>
    </source>
</evidence>
<dbReference type="Gramene" id="ERN01984">
    <property type="protein sequence ID" value="ERN01984"/>
    <property type="gene ID" value="AMTR_s00045p00073910"/>
</dbReference>
<accession>W1P2V1</accession>
<proteinExistence type="inferred from homology"/>
<reference evidence="8" key="1">
    <citation type="journal article" date="2013" name="Science">
        <title>The Amborella genome and the evolution of flowering plants.</title>
        <authorList>
            <consortium name="Amborella Genome Project"/>
        </authorList>
    </citation>
    <scope>NUCLEOTIDE SEQUENCE [LARGE SCALE GENOMIC DNA]</scope>
</reference>
<evidence type="ECO:0000256" key="5">
    <source>
        <dbReference type="ARBA" id="ARBA00023277"/>
    </source>
</evidence>
<dbReference type="HOGENOM" id="CLU_018420_3_0_1"/>
<dbReference type="AlphaFoldDB" id="W1P2V1"/>
<keyword evidence="2" id="KW-0328">Glycosyltransferase</keyword>
<keyword evidence="3" id="KW-0808">Transferase</keyword>
<protein>
    <recommendedName>
        <fullName evidence="6">O-fucosyltransferase family protein</fullName>
    </recommendedName>
</protein>
<dbReference type="GO" id="GO:0006004">
    <property type="term" value="P:fucose metabolic process"/>
    <property type="evidence" value="ECO:0007669"/>
    <property type="project" value="UniProtKB-KW"/>
</dbReference>
<organism evidence="7 8">
    <name type="scientific">Amborella trichopoda</name>
    <dbReference type="NCBI Taxonomy" id="13333"/>
    <lineage>
        <taxon>Eukaryota</taxon>
        <taxon>Viridiplantae</taxon>
        <taxon>Streptophyta</taxon>
        <taxon>Embryophyta</taxon>
        <taxon>Tracheophyta</taxon>
        <taxon>Spermatophyta</taxon>
        <taxon>Magnoliopsida</taxon>
        <taxon>Amborellales</taxon>
        <taxon>Amborellaceae</taxon>
        <taxon>Amborella</taxon>
    </lineage>
</organism>
<gene>
    <name evidence="7" type="ORF">AMTR_s00045p00073910</name>
</gene>
<dbReference type="GO" id="GO:0005794">
    <property type="term" value="C:Golgi apparatus"/>
    <property type="evidence" value="ECO:0000318"/>
    <property type="project" value="GO_Central"/>
</dbReference>
<sequence>MKELKRLVAVFVSFGVFAMVINLRSNGPFFDSKEANLLPNFNKTVVLEKPQLKAIRKEIYRQLWRHPEPVLQPCWDKHLAMLKTKPWGFLGVRLSKGPHYHRIQVAEAVVIAKYVSATLLLPTIKDGDKEPNGQFDNIYHPTAFIMGLQNVLRVVGRLPEDMSSVTPTVINVPYGATPKYIEENIRPIFRQKALVIIDNFFYSNKLEEAQPELEALKCLVMYKALKFHPNLIRLGNHIIDRMREAGEVADGRFICLDLRVEYLLRNGCNFSMNEGDILDNKKCVNVSYIGGFLEHIGFPEDTAIYLTQSRWDMRLNPLGKTFLNIHTKEYSMPFNEEKQILYSGNTRFERALDFYICSRSDVFVPASSGMFYTHVAGERILLGNTHILVPFRRCSSLAKDCPMSRYVTRREHFVYKCACAFNYTEP</sequence>
<evidence type="ECO:0000256" key="1">
    <source>
        <dbReference type="ARBA" id="ARBA00007737"/>
    </source>
</evidence>
<evidence type="ECO:0000256" key="3">
    <source>
        <dbReference type="ARBA" id="ARBA00022679"/>
    </source>
</evidence>
<evidence type="ECO:0000313" key="7">
    <source>
        <dbReference type="EMBL" id="ERN01984.1"/>
    </source>
</evidence>
<dbReference type="InterPro" id="IPR024709">
    <property type="entry name" value="FucosylTrfase_pln"/>
</dbReference>
<evidence type="ECO:0000256" key="4">
    <source>
        <dbReference type="ARBA" id="ARBA00023253"/>
    </source>
</evidence>
<dbReference type="eggNOG" id="ENOG502QUE8">
    <property type="taxonomic scope" value="Eukaryota"/>
</dbReference>
<comment type="similarity">
    <text evidence="1">Belongs to the glycosyltransferase GT106 family.</text>
</comment>
<dbReference type="EMBL" id="KI394661">
    <property type="protein sequence ID" value="ERN01984.1"/>
    <property type="molecule type" value="Genomic_DNA"/>
</dbReference>
<dbReference type="PANTHER" id="PTHR31288:SF5">
    <property type="entry name" value="PROTEIN MANNAN SYNTHESIS-RELATED 1"/>
    <property type="match status" value="1"/>
</dbReference>
<name>W1P2V1_AMBTC</name>
<evidence type="ECO:0000313" key="8">
    <source>
        <dbReference type="Proteomes" id="UP000017836"/>
    </source>
</evidence>
<dbReference type="OMA" id="GGIWREN"/>